<reference evidence="2" key="2">
    <citation type="journal article" date="2015" name="Data Brief">
        <title>Shoot transcriptome of the giant reed, Arundo donax.</title>
        <authorList>
            <person name="Barrero R.A."/>
            <person name="Guerrero F.D."/>
            <person name="Moolhuijzen P."/>
            <person name="Goolsby J.A."/>
            <person name="Tidwell J."/>
            <person name="Bellgard S.E."/>
            <person name="Bellgard M.I."/>
        </authorList>
    </citation>
    <scope>NUCLEOTIDE SEQUENCE</scope>
    <source>
        <tissue evidence="2">Shoot tissue taken approximately 20 cm above the soil surface</tissue>
    </source>
</reference>
<organism evidence="2">
    <name type="scientific">Arundo donax</name>
    <name type="common">Giant reed</name>
    <name type="synonym">Donax arundinaceus</name>
    <dbReference type="NCBI Taxonomy" id="35708"/>
    <lineage>
        <taxon>Eukaryota</taxon>
        <taxon>Viridiplantae</taxon>
        <taxon>Streptophyta</taxon>
        <taxon>Embryophyta</taxon>
        <taxon>Tracheophyta</taxon>
        <taxon>Spermatophyta</taxon>
        <taxon>Magnoliopsida</taxon>
        <taxon>Liliopsida</taxon>
        <taxon>Poales</taxon>
        <taxon>Poaceae</taxon>
        <taxon>PACMAD clade</taxon>
        <taxon>Arundinoideae</taxon>
        <taxon>Arundineae</taxon>
        <taxon>Arundo</taxon>
    </lineage>
</organism>
<reference evidence="2" key="1">
    <citation type="submission" date="2014-09" db="EMBL/GenBank/DDBJ databases">
        <authorList>
            <person name="Magalhaes I.L.F."/>
            <person name="Oliveira U."/>
            <person name="Santos F.R."/>
            <person name="Vidigal T.H.D.A."/>
            <person name="Brescovit A.D."/>
            <person name="Santos A.J."/>
        </authorList>
    </citation>
    <scope>NUCLEOTIDE SEQUENCE</scope>
    <source>
        <tissue evidence="2">Shoot tissue taken approximately 20 cm above the soil surface</tissue>
    </source>
</reference>
<accession>A0A0A9AW56</accession>
<protein>
    <submittedName>
        <fullName evidence="2">Uncharacterized protein</fullName>
    </submittedName>
</protein>
<feature type="signal peptide" evidence="1">
    <location>
        <begin position="1"/>
        <end position="21"/>
    </location>
</feature>
<sequence length="37" mass="4155">MCLCLFICRLLSFALLRAAYSMKFGPKAKVLTSHHAI</sequence>
<evidence type="ECO:0000256" key="1">
    <source>
        <dbReference type="SAM" id="SignalP"/>
    </source>
</evidence>
<proteinExistence type="predicted"/>
<dbReference type="AlphaFoldDB" id="A0A0A9AW56"/>
<feature type="chain" id="PRO_5002042726" evidence="1">
    <location>
        <begin position="22"/>
        <end position="37"/>
    </location>
</feature>
<name>A0A0A9AW56_ARUDO</name>
<keyword evidence="1" id="KW-0732">Signal</keyword>
<evidence type="ECO:0000313" key="2">
    <source>
        <dbReference type="EMBL" id="JAD55376.1"/>
    </source>
</evidence>
<dbReference type="EMBL" id="GBRH01242519">
    <property type="protein sequence ID" value="JAD55376.1"/>
    <property type="molecule type" value="Transcribed_RNA"/>
</dbReference>